<sequence length="500" mass="54309">MTTAPRAILYLRLSSITDDSTSIVRQEADLRSHAERQGWEIIDVLTDNGISGRKAREKASEAVRRIADNEADVLAVWKLDRFTRQGWDGLGELSRALDARERAGSPALFVALQDGLTSAQSAFRLIAGVLSEVARTEADNASKRISSSIQYRRLVSNKFAGGSPPFGYRSAPAPDGVGRVLLVDPAEAPVVRDVAARLAEGVESMGSIMRDLDAHGVPTGRAKARRERQLGRDWEGADRGKWTATAIRRIWTSDAVLGRQRHGGDVVRGPDGLPLQVWPQLLDVATVEAVRRRFGTYNGVKVGTEPRRRAARVLSGLVFCSDCGGKMYVFSSTEGRRAGYRCSAGGNYAIVCRNPRISAADLERIVADEFLSVAGKWPEVEEVVASTVAATEAALAEVEVALREASAALTADGADVPALLSRLETLKGRRTELRSTPQTAEVEHRATGRTLAEAWAATECVAWRRTLLAVAMDSVEVSPTPPGGRYMTPNEDRVVIRWRS</sequence>
<reference evidence="7" key="1">
    <citation type="journal article" date="2019" name="Int. J. Syst. Evol. Microbiol.">
        <title>The Global Catalogue of Microorganisms (GCM) 10K type strain sequencing project: providing services to taxonomists for standard genome sequencing and annotation.</title>
        <authorList>
            <consortium name="The Broad Institute Genomics Platform"/>
            <consortium name="The Broad Institute Genome Sequencing Center for Infectious Disease"/>
            <person name="Wu L."/>
            <person name="Ma J."/>
        </authorList>
    </citation>
    <scope>NUCLEOTIDE SEQUENCE [LARGE SCALE GENOMIC DNA]</scope>
    <source>
        <strain evidence="7">CGMCC 1.7064</strain>
    </source>
</reference>
<evidence type="ECO:0000313" key="7">
    <source>
        <dbReference type="Proteomes" id="UP000642509"/>
    </source>
</evidence>
<evidence type="ECO:0000259" key="4">
    <source>
        <dbReference type="PROSITE" id="PS51736"/>
    </source>
</evidence>
<dbReference type="Proteomes" id="UP000642509">
    <property type="component" value="Unassembled WGS sequence"/>
</dbReference>
<dbReference type="Pfam" id="PF13408">
    <property type="entry name" value="Zn_ribbon_recom"/>
    <property type="match status" value="1"/>
</dbReference>
<keyword evidence="7" id="KW-1185">Reference proteome</keyword>
<evidence type="ECO:0000256" key="1">
    <source>
        <dbReference type="ARBA" id="ARBA00023125"/>
    </source>
</evidence>
<protein>
    <recommendedName>
        <fullName evidence="8">Recombinase family protein</fullName>
    </recommendedName>
</protein>
<dbReference type="InterPro" id="IPR011109">
    <property type="entry name" value="DNA_bind_recombinase_dom"/>
</dbReference>
<gene>
    <name evidence="6" type="ORF">GCM10010977_02460</name>
</gene>
<dbReference type="InterPro" id="IPR006119">
    <property type="entry name" value="Resolv_N"/>
</dbReference>
<dbReference type="SMART" id="SM00857">
    <property type="entry name" value="Resolvase"/>
    <property type="match status" value="1"/>
</dbReference>
<proteinExistence type="predicted"/>
<keyword evidence="1" id="KW-0238">DNA-binding</keyword>
<comment type="caution">
    <text evidence="6">The sequence shown here is derived from an EMBL/GenBank/DDBJ whole genome shotgun (WGS) entry which is preliminary data.</text>
</comment>
<dbReference type="Pfam" id="PF07508">
    <property type="entry name" value="Recombinase"/>
    <property type="match status" value="1"/>
</dbReference>
<dbReference type="PANTHER" id="PTHR30461">
    <property type="entry name" value="DNA-INVERTASE FROM LAMBDOID PROPHAGE"/>
    <property type="match status" value="1"/>
</dbReference>
<dbReference type="InterPro" id="IPR025827">
    <property type="entry name" value="Zn_ribbon_recom_dom"/>
</dbReference>
<accession>A0ABQ2LQD1</accession>
<feature type="domain" description="Resolvase/invertase-type recombinase catalytic" evidence="4">
    <location>
        <begin position="6"/>
        <end position="156"/>
    </location>
</feature>
<evidence type="ECO:0000313" key="6">
    <source>
        <dbReference type="EMBL" id="GGO40335.1"/>
    </source>
</evidence>
<evidence type="ECO:0008006" key="8">
    <source>
        <dbReference type="Google" id="ProtNLM"/>
    </source>
</evidence>
<organism evidence="6 7">
    <name type="scientific">Citricoccus zhacaiensis</name>
    <dbReference type="NCBI Taxonomy" id="489142"/>
    <lineage>
        <taxon>Bacteria</taxon>
        <taxon>Bacillati</taxon>
        <taxon>Actinomycetota</taxon>
        <taxon>Actinomycetes</taxon>
        <taxon>Micrococcales</taxon>
        <taxon>Micrococcaceae</taxon>
        <taxon>Citricoccus</taxon>
    </lineage>
</organism>
<dbReference type="InterPro" id="IPR050639">
    <property type="entry name" value="SSR_resolvase"/>
</dbReference>
<dbReference type="PANTHER" id="PTHR30461:SF2">
    <property type="entry name" value="SERINE RECOMBINASE PINE-RELATED"/>
    <property type="match status" value="1"/>
</dbReference>
<evidence type="ECO:0000259" key="5">
    <source>
        <dbReference type="PROSITE" id="PS51737"/>
    </source>
</evidence>
<dbReference type="Gene3D" id="3.40.50.1390">
    <property type="entry name" value="Resolvase, N-terminal catalytic domain"/>
    <property type="match status" value="1"/>
</dbReference>
<feature type="domain" description="Recombinase" evidence="5">
    <location>
        <begin position="165"/>
        <end position="300"/>
    </location>
</feature>
<dbReference type="CDD" id="cd00338">
    <property type="entry name" value="Ser_Recombinase"/>
    <property type="match status" value="1"/>
</dbReference>
<dbReference type="InterPro" id="IPR038109">
    <property type="entry name" value="DNA_bind_recomb_sf"/>
</dbReference>
<name>A0ABQ2LQD1_9MICC</name>
<dbReference type="Pfam" id="PF00239">
    <property type="entry name" value="Resolvase"/>
    <property type="match status" value="1"/>
</dbReference>
<dbReference type="EMBL" id="BMLQ01000001">
    <property type="protein sequence ID" value="GGO40335.1"/>
    <property type="molecule type" value="Genomic_DNA"/>
</dbReference>
<keyword evidence="2" id="KW-0233">DNA recombination</keyword>
<dbReference type="InterPro" id="IPR036162">
    <property type="entry name" value="Resolvase-like_N_sf"/>
</dbReference>
<dbReference type="Gene3D" id="3.90.1750.20">
    <property type="entry name" value="Putative Large Serine Recombinase, Chain B, Domain 2"/>
    <property type="match status" value="1"/>
</dbReference>
<dbReference type="PROSITE" id="PS51736">
    <property type="entry name" value="RECOMBINASES_3"/>
    <property type="match status" value="1"/>
</dbReference>
<evidence type="ECO:0000256" key="2">
    <source>
        <dbReference type="ARBA" id="ARBA00023172"/>
    </source>
</evidence>
<evidence type="ECO:0000256" key="3">
    <source>
        <dbReference type="SAM" id="MobiDB-lite"/>
    </source>
</evidence>
<feature type="region of interest" description="Disordered" evidence="3">
    <location>
        <begin position="213"/>
        <end position="232"/>
    </location>
</feature>
<dbReference type="PROSITE" id="PS51737">
    <property type="entry name" value="RECOMBINASE_DNA_BIND"/>
    <property type="match status" value="1"/>
</dbReference>
<dbReference type="SUPFAM" id="SSF53041">
    <property type="entry name" value="Resolvase-like"/>
    <property type="match status" value="1"/>
</dbReference>
<dbReference type="RefSeq" id="WP_188803422.1">
    <property type="nucleotide sequence ID" value="NZ_BAAAOU010000003.1"/>
</dbReference>